<keyword evidence="10" id="KW-0804">Transcription</keyword>
<evidence type="ECO:0000256" key="7">
    <source>
        <dbReference type="ARBA" id="ARBA00022833"/>
    </source>
</evidence>
<dbReference type="Gene3D" id="3.30.160.60">
    <property type="entry name" value="Classic Zinc Finger"/>
    <property type="match status" value="5"/>
</dbReference>
<evidence type="ECO:0000256" key="1">
    <source>
        <dbReference type="ARBA" id="ARBA00004123"/>
    </source>
</evidence>
<dbReference type="InterPro" id="IPR057986">
    <property type="entry name" value="TPR_Rlf/292/654"/>
</dbReference>
<feature type="domain" description="C2H2-type" evidence="14">
    <location>
        <begin position="719"/>
        <end position="746"/>
    </location>
</feature>
<feature type="compositionally biased region" description="Polar residues" evidence="13">
    <location>
        <begin position="2791"/>
        <end position="2822"/>
    </location>
</feature>
<evidence type="ECO:0000313" key="15">
    <source>
        <dbReference type="Ensembl" id="ENSECRP00000000916.1"/>
    </source>
</evidence>
<dbReference type="GO" id="GO:0003677">
    <property type="term" value="F:DNA binding"/>
    <property type="evidence" value="ECO:0007669"/>
    <property type="project" value="UniProtKB-KW"/>
</dbReference>
<feature type="compositionally biased region" description="Basic and acidic residues" evidence="13">
    <location>
        <begin position="3882"/>
        <end position="3903"/>
    </location>
</feature>
<reference evidence="15" key="1">
    <citation type="submission" date="2021-06" db="EMBL/GenBank/DDBJ databases">
        <authorList>
            <consortium name="Wellcome Sanger Institute Data Sharing"/>
        </authorList>
    </citation>
    <scope>NUCLEOTIDE SEQUENCE [LARGE SCALE GENOMIC DNA]</scope>
</reference>
<feature type="domain" description="C2H2-type" evidence="14">
    <location>
        <begin position="2103"/>
        <end position="2131"/>
    </location>
</feature>
<gene>
    <name evidence="15" type="primary">ZNF292</name>
</gene>
<feature type="compositionally biased region" description="Polar residues" evidence="13">
    <location>
        <begin position="2636"/>
        <end position="2658"/>
    </location>
</feature>
<keyword evidence="11" id="KW-0539">Nucleus</keyword>
<feature type="region of interest" description="Disordered" evidence="13">
    <location>
        <begin position="2587"/>
        <end position="2673"/>
    </location>
</feature>
<dbReference type="Proteomes" id="UP000694620">
    <property type="component" value="Chromosome 3"/>
</dbReference>
<feature type="region of interest" description="Disordered" evidence="13">
    <location>
        <begin position="2679"/>
        <end position="2698"/>
    </location>
</feature>
<keyword evidence="7" id="KW-0862">Zinc</keyword>
<dbReference type="Ensembl" id="ENSECRT00000000937.1">
    <property type="protein sequence ID" value="ENSECRP00000000916.1"/>
    <property type="gene ID" value="ENSECRG00000000622.1"/>
</dbReference>
<feature type="domain" description="C2H2-type" evidence="14">
    <location>
        <begin position="3410"/>
        <end position="3440"/>
    </location>
</feature>
<evidence type="ECO:0000256" key="9">
    <source>
        <dbReference type="ARBA" id="ARBA00023125"/>
    </source>
</evidence>
<feature type="domain" description="C2H2-type" evidence="14">
    <location>
        <begin position="1576"/>
        <end position="1603"/>
    </location>
</feature>
<feature type="region of interest" description="Disordered" evidence="13">
    <location>
        <begin position="3882"/>
        <end position="3910"/>
    </location>
</feature>
<comment type="subcellular location">
    <subcellularLocation>
        <location evidence="1">Nucleus</location>
    </subcellularLocation>
</comment>
<dbReference type="InterPro" id="IPR013087">
    <property type="entry name" value="Znf_C2H2_type"/>
</dbReference>
<dbReference type="Pfam" id="PF00096">
    <property type="entry name" value="zf-C2H2"/>
    <property type="match status" value="1"/>
</dbReference>
<feature type="domain" description="C2H2-type" evidence="14">
    <location>
        <begin position="1087"/>
        <end position="1117"/>
    </location>
</feature>
<organism evidence="15 16">
    <name type="scientific">Erpetoichthys calabaricus</name>
    <name type="common">Rope fish</name>
    <name type="synonym">Calamoichthys calabaricus</name>
    <dbReference type="NCBI Taxonomy" id="27687"/>
    <lineage>
        <taxon>Eukaryota</taxon>
        <taxon>Metazoa</taxon>
        <taxon>Chordata</taxon>
        <taxon>Craniata</taxon>
        <taxon>Vertebrata</taxon>
        <taxon>Euteleostomi</taxon>
        <taxon>Actinopterygii</taxon>
        <taxon>Polypteriformes</taxon>
        <taxon>Polypteridae</taxon>
        <taxon>Erpetoichthys</taxon>
    </lineage>
</organism>
<evidence type="ECO:0000256" key="10">
    <source>
        <dbReference type="ARBA" id="ARBA00023163"/>
    </source>
</evidence>
<reference evidence="15" key="2">
    <citation type="submission" date="2025-08" db="UniProtKB">
        <authorList>
            <consortium name="Ensembl"/>
        </authorList>
    </citation>
    <scope>IDENTIFICATION</scope>
</reference>
<keyword evidence="16" id="KW-1185">Reference proteome</keyword>
<dbReference type="Pfam" id="PF25420">
    <property type="entry name" value="zf-C2H2_ZN292"/>
    <property type="match status" value="1"/>
</dbReference>
<dbReference type="SUPFAM" id="SSF57667">
    <property type="entry name" value="beta-beta-alpha zinc fingers"/>
    <property type="match status" value="3"/>
</dbReference>
<evidence type="ECO:0000256" key="11">
    <source>
        <dbReference type="ARBA" id="ARBA00023242"/>
    </source>
</evidence>
<dbReference type="PANTHER" id="PTHR15507">
    <property type="entry name" value="ZINC FINGER PROTEIN RLF"/>
    <property type="match status" value="1"/>
</dbReference>
<feature type="region of interest" description="Disordered" evidence="13">
    <location>
        <begin position="2735"/>
        <end position="2943"/>
    </location>
</feature>
<feature type="domain" description="C2H2-type" evidence="14">
    <location>
        <begin position="568"/>
        <end position="595"/>
    </location>
</feature>
<dbReference type="SMART" id="SM00355">
    <property type="entry name" value="ZnF_C2H2"/>
    <property type="match status" value="16"/>
</dbReference>
<keyword evidence="6 12" id="KW-0863">Zinc-finger</keyword>
<dbReference type="PROSITE" id="PS50157">
    <property type="entry name" value="ZINC_FINGER_C2H2_2"/>
    <property type="match status" value="11"/>
</dbReference>
<evidence type="ECO:0000256" key="8">
    <source>
        <dbReference type="ARBA" id="ARBA00023015"/>
    </source>
</evidence>
<feature type="domain" description="C2H2-type" evidence="14">
    <location>
        <begin position="3547"/>
        <end position="3577"/>
    </location>
</feature>
<name>A0A8C4RDN3_ERPCA</name>
<protein>
    <submittedName>
        <fullName evidence="15">Zinc finger protein 292</fullName>
    </submittedName>
</protein>
<keyword evidence="8" id="KW-0805">Transcription regulation</keyword>
<evidence type="ECO:0000256" key="12">
    <source>
        <dbReference type="PROSITE-ProRule" id="PRU00042"/>
    </source>
</evidence>
<dbReference type="InterPro" id="IPR052251">
    <property type="entry name" value="GH-ZnFinger_Regulators"/>
</dbReference>
<dbReference type="InterPro" id="IPR036236">
    <property type="entry name" value="Znf_C2H2_sf"/>
</dbReference>
<feature type="compositionally biased region" description="Polar residues" evidence="13">
    <location>
        <begin position="2587"/>
        <end position="2613"/>
    </location>
</feature>
<dbReference type="PROSITE" id="PS00028">
    <property type="entry name" value="ZINC_FINGER_C2H2_1"/>
    <property type="match status" value="13"/>
</dbReference>
<feature type="region of interest" description="Disordered" evidence="13">
    <location>
        <begin position="3036"/>
        <end position="3059"/>
    </location>
</feature>
<dbReference type="GO" id="GO:0000981">
    <property type="term" value="F:DNA-binding transcription factor activity, RNA polymerase II-specific"/>
    <property type="evidence" value="ECO:0007669"/>
    <property type="project" value="TreeGrafter"/>
</dbReference>
<proteinExistence type="inferred from homology"/>
<feature type="compositionally biased region" description="Polar residues" evidence="13">
    <location>
        <begin position="2829"/>
        <end position="2943"/>
    </location>
</feature>
<evidence type="ECO:0000256" key="2">
    <source>
        <dbReference type="ARBA" id="ARBA00006991"/>
    </source>
</evidence>
<dbReference type="PANTHER" id="PTHR15507:SF14">
    <property type="entry name" value="ZINC FINGER PROTEIN 292"/>
    <property type="match status" value="1"/>
</dbReference>
<evidence type="ECO:0000256" key="3">
    <source>
        <dbReference type="ARBA" id="ARBA00022553"/>
    </source>
</evidence>
<feature type="region of interest" description="Disordered" evidence="13">
    <location>
        <begin position="608"/>
        <end position="636"/>
    </location>
</feature>
<dbReference type="GO" id="GO:0005634">
    <property type="term" value="C:nucleus"/>
    <property type="evidence" value="ECO:0007669"/>
    <property type="project" value="UniProtKB-SubCell"/>
</dbReference>
<dbReference type="GO" id="GO:0008270">
    <property type="term" value="F:zinc ion binding"/>
    <property type="evidence" value="ECO:0007669"/>
    <property type="project" value="UniProtKB-KW"/>
</dbReference>
<evidence type="ECO:0000256" key="13">
    <source>
        <dbReference type="SAM" id="MobiDB-lite"/>
    </source>
</evidence>
<evidence type="ECO:0000256" key="4">
    <source>
        <dbReference type="ARBA" id="ARBA00022723"/>
    </source>
</evidence>
<dbReference type="InterPro" id="IPR058902">
    <property type="entry name" value="zf_C2H2_ZNF292/Rlf"/>
</dbReference>
<keyword evidence="4" id="KW-0479">Metal-binding</keyword>
<feature type="domain" description="C2H2-type" evidence="14">
    <location>
        <begin position="804"/>
        <end position="833"/>
    </location>
</feature>
<comment type="similarity">
    <text evidence="2">Belongs to the krueppel C2H2-type zinc-finger protein family.</text>
</comment>
<feature type="domain" description="C2H2-type" evidence="14">
    <location>
        <begin position="747"/>
        <end position="776"/>
    </location>
</feature>
<feature type="domain" description="C2H2-type" evidence="14">
    <location>
        <begin position="678"/>
        <end position="707"/>
    </location>
</feature>
<keyword evidence="5" id="KW-0677">Repeat</keyword>
<reference evidence="15" key="3">
    <citation type="submission" date="2025-09" db="UniProtKB">
        <authorList>
            <consortium name="Ensembl"/>
        </authorList>
    </citation>
    <scope>IDENTIFICATION</scope>
</reference>
<dbReference type="Pfam" id="PF26218">
    <property type="entry name" value="zf_C2H2_ZNF292"/>
    <property type="match status" value="2"/>
</dbReference>
<feature type="compositionally biased region" description="Low complexity" evidence="13">
    <location>
        <begin position="2761"/>
        <end position="2770"/>
    </location>
</feature>
<feature type="compositionally biased region" description="Basic and acidic residues" evidence="13">
    <location>
        <begin position="3378"/>
        <end position="3398"/>
    </location>
</feature>
<dbReference type="Pfam" id="PF25580">
    <property type="entry name" value="TPR_Rlf"/>
    <property type="match status" value="1"/>
</dbReference>
<keyword evidence="9" id="KW-0238">DNA-binding</keyword>
<dbReference type="GeneTree" id="ENSGT00950000183034"/>
<feature type="region of interest" description="Disordered" evidence="13">
    <location>
        <begin position="3356"/>
        <end position="3402"/>
    </location>
</feature>
<evidence type="ECO:0000313" key="16">
    <source>
        <dbReference type="Proteomes" id="UP000694620"/>
    </source>
</evidence>
<evidence type="ECO:0000259" key="14">
    <source>
        <dbReference type="PROSITE" id="PS50157"/>
    </source>
</evidence>
<evidence type="ECO:0000256" key="6">
    <source>
        <dbReference type="ARBA" id="ARBA00022771"/>
    </source>
</evidence>
<sequence length="3981" mass="441450">MADDEAEKDHSEDMSVAAAIEALQTQLHNLFGELKESREPPVQSASQYCQHFCQTLVEYADRWKISEDPLPLVEVYMIAILSFAEARHHLTSECESVGLVLERLVLSCVELLLSLPEQIPKPLWSKFQTVIKTSHSQLLENGNTELHMLSVIVQEEGVWSHPVLHNILSKETIETEKVKEFLQAEGPMLLNMRVKHLIKVNQLECAASLARACADYPEFGGKINFKQTYLVCLCAVLPQDQLMQQISEVDCKDALEMICNLESEGEEKSALALCTAFLTRQFLQEDMYCAWELTLFWSKLQQRVEPSTQVFLDCCRRLSQLSKTVYHIFFLIKVIQSEVEDGGLAACIELCIRALRMDSIKNTNIKATICKTIICLLPNDLEVRRACQLTEFLLEPTVESYYSVETLYNEPDQKLDVENLPVPNSLRCELLLVLKTQWPFDPEFWDWKTLKRHCLGLMGEEASIVCSIDELNDSEAFDHLDDEDGQKVLEQEFSGLVDCVFDAENAFDDLDDEKQKKKDFKKLKEKGFISARFRNWQAYMQYCVLCDKEFLGHRIVRHAQKHVKDGVYHCPICAESFNRKELFVPHVTSHVKQSCKERLAAMKSNRRKITSAKMPTSNIVSQKVKPSEKQENRPKKKNRLYSNDFVVFNDNDISEDEVKGKLSKIALAAHRAEYKEEYTCPVNDCKKGFKYFKNLVAHVKGHKNNEDAKRFLEMQSKKVVCQYCRRQFVSVTHLNDHLQMHCGVKPYICIQVNCKSSFSTNSELLIHRKEHTVFKAKCMFPNCGRIFYEAYMLYDHEAQHYNTFTCKSPDCGKIFHSQAKLDLHQEDHLMQTNNSTSEEHVVESEEKQSELPLASQITTATKQGLLSEPLSQATVMEATTTQLLEPSSVNLSQSLPLNLNPVDVDPTPEPNPNLLQPTSQAILSPTISQEISMCSPKNDFPLDGPIQAEHKAESGSSLPFEGIVSMPVNEILNNSALEPSAEIQAQQPVKQTEVYLNGLLANVRVTSTEAVASVTLLKNAEQVAVKTESLDTEKIIMKQHTETTGSVSHDAHFVPQAVKEEQKITFPPAANQGNPPVSGETQVKVKYNCTFDGCTRTYSCTRSVSKHMKAAHAEYYAALILARKNKKLAKASGAHPVSSEGRVFSVPSQMANDKLPICASEVGKLVNPLFSYQMGRLPTTVTMPSLSLKCESNQGHAPPSQAENPLNPGFFPQVETTTNQVLPLHKEMNVNPVLSINARGVGSNLSSSSILPLHKESPAKLLSLHLQTLTNQVLSQISATDPELSPQNSASDMLKCAQTALMNVVLASQTNTNPTLQTGIKNLIMFPQPEVDAKTDIPSHAKGTDHFILNEKPRSPFLASHLTDGSNVHSSSEMNSTAQPNHLEGEKRPVLLPLDCGVNPRERAQNESFCKVYSSNLVKTENPGNTSEVGSSPSTDLSHIRELNPDLANAIGAHSNPLLPSVVESVGQTLLPSCLESPKIPGLPEQLQASVNPLFMPQLDSNSFPILPSEAERGPQVQTLINCDFPSAAKSAQANAMSSLETDTGALKDEDTTLKVKRTKHNKRTKWPAIVKGGKYLCSRCFREFPSPKSLGGHLSKRSHCKPDNELPGEIHQDKASLLLNDLLNSSNSLNVHQLASQFNSNQSLALDTLPSRFLPDSESNGSCAELSEGDQQSEIIKQALETAGIKNIFETSSVLQQSFQSSPVNYQTETSIPESSVIQHTGKIKIKSENTNFLITQEIKNDINMRPCNEFLKQEQPVFSSDIFSDNLLTQMLAENNSISNINLDSNPLSQLLLADQTSKQKCDTESPATASIPQQNTVPNENLLTAITSLSQTFMPNQMPVHNSSQQSVNYCSPPNTNQKTIMVKQKIQALLFKTEDVNDKTTDATPVCTSAPNTNLQGNGHLEILGGSNPQMPGLKSQEIKFNNFSNYGVGQEMKQKNDSILQKPILEAPVSSSNYVLGSSHNLSTSTSQDITPDPINLPTSSFHVAQIDNEILDILRAFQKLSLETNSNATIIGTSTSVKQYNGVATSEQTDVLLPDSTVKTDLQSFESIIKPFVCESEGCPYSAMTKDALFKHYHKIHNYDEDKMNEIRKNQLKFAPFRCHICNKTFTRNSNLRAHCQAVHHLSQEEMVKLKIKRPYSRKPAHELPDTEPVQSTIVVQGQHVPVHPVESTFATQQLTASKSSEECLSDAHNQSTQASYFCLDSHNGHVPENIFNGRPDQSSKTLSTTKHDAFQQMSAQLPIQGRIVPEISVTESSVTTHGFPSETLQHTYRPQLEIVQPTISPLVGDLQPINRLPSETLQQHTLQPASGAQLPVLRPASGILQPLLRPTLETLQPLLRPASGTLQPLLKPASGTLQPLLRPASGTLQTTFRPMSGTLHPTFRPVSGALQPILRSTSGTLQPILQSTSGTLQPVIRALSTILQPSIKSPSATMQPNNTPLTATPHSSIWPPTGVLQSLSGLASGIPQSTISSPLAELQPSVTSQSSVLQPTISSQFITLQATISAAAITQPQSGMDSHGLLHQQLVNTRPLVEEFQQHPSTGSQDMTCQNPRIECQDVAPENPITGAQIVIPLQSSMVFQEMPPQQQLAQDHQPSMESQDGATQQQPRIVSQEGIHKWEPNTGSQEGIPEWQPSTASQVITAQQQQPSAVSQEVNPWPQPGTGSQEVNPWQQLTTGSEEVNPWQQPSTGSQENTLWQDTNTASQEGALWQEPSIKSEQVIPWDQPSIKSEQVIPWDQPSIKSEQVIPWDQPSKESQEATSQQQPTTETEETSTEQPPSTESHVVTPWQPSTTESQEVIPQQQPTTGYQKMTPQQQLTTESKEVTHWQQPTTGSQEVTPWQQPTTGSQEVTPRQQSMTGSQEVSPRQQPTTGSQEVTPRQQPTTGSQEVTPQEQATTGSQELTPQQQSTTGSQEVTLPQECSTGSTKVSPPQQSTTGYQDITHQQHTCTGSQELSILQQPTTVYQEINSQLQPCTESKSLPPRKVSMDVQEGALQQHQSGCQNTPNQQPIIDSQTVVTPLQLTCLGSQKGSFYQPSAGSHEMAPQQHHLPNTEHQTGTLQQPSTVAQASLQGPYKVFPEMVQQPPLTLESSVQQQQHPVTAAPALQLQHQNPFTGLSVAPLQQQPTTGFLSAAFPQQPIIGSSATTPKQHTFGSPAAIVQQPIFGSPAAMLQPKMMSNAVFQPKIGLSALLQPTIRPQPKLQPAFQPKANLQPAGQMRSKLLSDSGSPTKIQSIGKAPTQLQANPIFQAMPQAKSIFQTGFQPGNSSGILRPSSFISPSKFQPTAGPKLQHSILAPAKLKHPILAPPKLNPNAISSSQGKPIIASSTMSQHTSSGLAGVPGLTAFGLPLTGEPSVQQNIPGQVLPDKSKQNISKPKMEKPKKTSKPEEKKQKTEFETSNSFSPYRPYRCVHQGCSAAFTIQPNLILHYKAVHQSDLPKFEQENEDELDELNDTELNQMRELRCQVKNCSRIFQEATSLFQHYTQLHEFNLEQAGNLMSSINLGRFQCDQPNCKVKFTVFWKYIGHLEMAHDVRKVLRNEAAGVFKCDCEGCDRVYATRSNLLRHLFRKHKESHKAHLIRPRKKLPGQEYASSIKNASKKLCVGGKNNNGKNVLLKKSKPKFPVIDEKKKKLIFDPKSEIILPLKTCDEALAMCIKKFPMQYPCMIKDCDSVVSSERNIIRHYKTHNLVEDFILQRRSQLVLCKKRLPPQAKKEYNECEETEKSEVGISDKEDFKDTCVETNETESCQASSQKDNAENLSNVLASDLAEETFPTKSILQNLEERQPVTDSSFLARSKRGRPIKKKHHEMQTITSQKCNEDLITPDMANDLSSSCSSSECASTSFLTPVKRPHCHKNTGLSTFRPMGFEASFLKFLEESAEKPKKKIKESEPDNVTPKEEKPPPPQNEKLMHEISSLHSDLHISSEDYENVIDFRNPLNLQSVNNVKIVMDDTFSDGAGLLLKQLQEMRPTVVLKKWLCS</sequence>
<feature type="domain" description="C2H2-type" evidence="14">
    <location>
        <begin position="3464"/>
        <end position="3489"/>
    </location>
</feature>
<accession>A0A8C4RDN3</accession>
<keyword evidence="3" id="KW-0597">Phosphoprotein</keyword>
<evidence type="ECO:0000256" key="5">
    <source>
        <dbReference type="ARBA" id="ARBA00022737"/>
    </source>
</evidence>